<accession>A0A6C0BZR6</accession>
<dbReference type="AlphaFoldDB" id="A0A6C0BZR6"/>
<evidence type="ECO:0000259" key="1">
    <source>
        <dbReference type="Pfam" id="PF19065"/>
    </source>
</evidence>
<reference evidence="2" key="1">
    <citation type="journal article" date="2020" name="Nature">
        <title>Giant virus diversity and host interactions through global metagenomics.</title>
        <authorList>
            <person name="Schulz F."/>
            <person name="Roux S."/>
            <person name="Paez-Espino D."/>
            <person name="Jungbluth S."/>
            <person name="Walsh D.A."/>
            <person name="Denef V.J."/>
            <person name="McMahon K.D."/>
            <person name="Konstantinidis K.T."/>
            <person name="Eloe-Fadrosh E.A."/>
            <person name="Kyrpides N.C."/>
            <person name="Woyke T."/>
        </authorList>
    </citation>
    <scope>NUCLEOTIDE SEQUENCE</scope>
    <source>
        <strain evidence="2">GVMAG-M-3300020166-5</strain>
    </source>
</reference>
<name>A0A6C0BZR6_9ZZZZ</name>
<sequence length="166" mass="18785">MSNLPTNGRVNIIQPDIDSLLAMSDKIHTDSKCSSYNDAMTGVWYNTQLSNLFFSKENISALQHGIIQGVYTLSSGQYIIGNQSCDELKTIMRSIFLQNSTNLREDIKSQVRKLNEIVLDYAVKQVYGEAQGYVQYKKDVSTLVVPMSLPIFSKTNDKQLILNKFF</sequence>
<evidence type="ECO:0000313" key="2">
    <source>
        <dbReference type="EMBL" id="QHS96783.1"/>
    </source>
</evidence>
<feature type="domain" description="Minor capsid protein P8 central region" evidence="1">
    <location>
        <begin position="45"/>
        <end position="160"/>
    </location>
</feature>
<dbReference type="EMBL" id="MN739279">
    <property type="protein sequence ID" value="QHS96783.1"/>
    <property type="molecule type" value="Genomic_DNA"/>
</dbReference>
<dbReference type="Pfam" id="PF19065">
    <property type="entry name" value="P8_CR"/>
    <property type="match status" value="1"/>
</dbReference>
<dbReference type="InterPro" id="IPR043916">
    <property type="entry name" value="P8_CR"/>
</dbReference>
<protein>
    <recommendedName>
        <fullName evidence="1">Minor capsid protein P8 central region domain-containing protein</fullName>
    </recommendedName>
</protein>
<organism evidence="2">
    <name type="scientific">viral metagenome</name>
    <dbReference type="NCBI Taxonomy" id="1070528"/>
    <lineage>
        <taxon>unclassified sequences</taxon>
        <taxon>metagenomes</taxon>
        <taxon>organismal metagenomes</taxon>
    </lineage>
</organism>
<proteinExistence type="predicted"/>